<dbReference type="PANTHER" id="PTHR48022">
    <property type="entry name" value="PLASTIDIC GLUCOSE TRANSPORTER 4"/>
    <property type="match status" value="1"/>
</dbReference>
<dbReference type="RefSeq" id="XP_007760140.1">
    <property type="nucleotide sequence ID" value="XM_007761950.1"/>
</dbReference>
<dbReference type="InterPro" id="IPR005828">
    <property type="entry name" value="MFS_sugar_transport-like"/>
</dbReference>
<feature type="transmembrane region" description="Helical" evidence="8">
    <location>
        <begin position="162"/>
        <end position="186"/>
    </location>
</feature>
<evidence type="ECO:0000313" key="10">
    <source>
        <dbReference type="EMBL" id="EXJ57606.1"/>
    </source>
</evidence>
<feature type="transmembrane region" description="Helical" evidence="8">
    <location>
        <begin position="434"/>
        <end position="455"/>
    </location>
</feature>
<comment type="similarity">
    <text evidence="2 7">Belongs to the major facilitator superfamily. Sugar transporter (TC 2.A.1.1) family.</text>
</comment>
<protein>
    <recommendedName>
        <fullName evidence="9">Major facilitator superfamily (MFS) profile domain-containing protein</fullName>
    </recommendedName>
</protein>
<dbReference type="Proteomes" id="UP000019473">
    <property type="component" value="Unassembled WGS sequence"/>
</dbReference>
<keyword evidence="11" id="KW-1185">Reference proteome</keyword>
<feature type="transmembrane region" description="Helical" evidence="8">
    <location>
        <begin position="134"/>
        <end position="155"/>
    </location>
</feature>
<dbReference type="InterPro" id="IPR050360">
    <property type="entry name" value="MFS_Sugar_Transporters"/>
</dbReference>
<dbReference type="PROSITE" id="PS00216">
    <property type="entry name" value="SUGAR_TRANSPORT_1"/>
    <property type="match status" value="1"/>
</dbReference>
<dbReference type="PANTHER" id="PTHR48022:SF8">
    <property type="entry name" value="MAJOR FACILITATOR SUPERFAMILY (MFS) PROFILE DOMAIN-CONTAINING PROTEIN-RELATED"/>
    <property type="match status" value="1"/>
</dbReference>
<feature type="transmembrane region" description="Helical" evidence="8">
    <location>
        <begin position="405"/>
        <end position="427"/>
    </location>
</feature>
<evidence type="ECO:0000256" key="8">
    <source>
        <dbReference type="SAM" id="Phobius"/>
    </source>
</evidence>
<evidence type="ECO:0000259" key="9">
    <source>
        <dbReference type="PROSITE" id="PS50850"/>
    </source>
</evidence>
<evidence type="ECO:0000256" key="7">
    <source>
        <dbReference type="RuleBase" id="RU003346"/>
    </source>
</evidence>
<feature type="transmembrane region" description="Helical" evidence="8">
    <location>
        <begin position="333"/>
        <end position="354"/>
    </location>
</feature>
<evidence type="ECO:0000256" key="2">
    <source>
        <dbReference type="ARBA" id="ARBA00010992"/>
    </source>
</evidence>
<dbReference type="GeneID" id="19182525"/>
<dbReference type="OrthoDB" id="5296287at2759"/>
<dbReference type="GO" id="GO:0016020">
    <property type="term" value="C:membrane"/>
    <property type="evidence" value="ECO:0007669"/>
    <property type="project" value="UniProtKB-SubCell"/>
</dbReference>
<dbReference type="eggNOG" id="KOG0254">
    <property type="taxonomic scope" value="Eukaryota"/>
</dbReference>
<dbReference type="AlphaFoldDB" id="W9VZC5"/>
<gene>
    <name evidence="10" type="ORF">A1O7_07954</name>
</gene>
<name>W9VZC5_9EURO</name>
<feature type="transmembrane region" description="Helical" evidence="8">
    <location>
        <begin position="293"/>
        <end position="313"/>
    </location>
</feature>
<evidence type="ECO:0000256" key="6">
    <source>
        <dbReference type="ARBA" id="ARBA00023136"/>
    </source>
</evidence>
<keyword evidence="4 8" id="KW-0812">Transmembrane</keyword>
<comment type="caution">
    <text evidence="10">The sequence shown here is derived from an EMBL/GenBank/DDBJ whole genome shotgun (WGS) entry which is preliminary data.</text>
</comment>
<feature type="transmembrane region" description="Helical" evidence="8">
    <location>
        <begin position="81"/>
        <end position="100"/>
    </location>
</feature>
<dbReference type="InterPro" id="IPR005829">
    <property type="entry name" value="Sugar_transporter_CS"/>
</dbReference>
<dbReference type="GO" id="GO:0005351">
    <property type="term" value="F:carbohydrate:proton symporter activity"/>
    <property type="evidence" value="ECO:0007669"/>
    <property type="project" value="TreeGrafter"/>
</dbReference>
<dbReference type="InterPro" id="IPR020846">
    <property type="entry name" value="MFS_dom"/>
</dbReference>
<dbReference type="InterPro" id="IPR003663">
    <property type="entry name" value="Sugar/inositol_transpt"/>
</dbReference>
<organism evidence="10 11">
    <name type="scientific">Cladophialophora yegresii CBS 114405</name>
    <dbReference type="NCBI Taxonomy" id="1182544"/>
    <lineage>
        <taxon>Eukaryota</taxon>
        <taxon>Fungi</taxon>
        <taxon>Dikarya</taxon>
        <taxon>Ascomycota</taxon>
        <taxon>Pezizomycotina</taxon>
        <taxon>Eurotiomycetes</taxon>
        <taxon>Chaetothyriomycetidae</taxon>
        <taxon>Chaetothyriales</taxon>
        <taxon>Herpotrichiellaceae</taxon>
        <taxon>Cladophialophora</taxon>
    </lineage>
</organism>
<evidence type="ECO:0000256" key="4">
    <source>
        <dbReference type="ARBA" id="ARBA00022692"/>
    </source>
</evidence>
<feature type="transmembrane region" description="Helical" evidence="8">
    <location>
        <begin position="112"/>
        <end position="128"/>
    </location>
</feature>
<keyword evidence="5 8" id="KW-1133">Transmembrane helix</keyword>
<evidence type="ECO:0000256" key="1">
    <source>
        <dbReference type="ARBA" id="ARBA00004141"/>
    </source>
</evidence>
<feature type="transmembrane region" description="Helical" evidence="8">
    <location>
        <begin position="475"/>
        <end position="495"/>
    </location>
</feature>
<keyword evidence="3 7" id="KW-0813">Transport</keyword>
<keyword evidence="6 8" id="KW-0472">Membrane</keyword>
<dbReference type="PROSITE" id="PS50850">
    <property type="entry name" value="MFS"/>
    <property type="match status" value="1"/>
</dbReference>
<dbReference type="Pfam" id="PF00083">
    <property type="entry name" value="Sugar_tr"/>
    <property type="match status" value="1"/>
</dbReference>
<dbReference type="HOGENOM" id="CLU_001265_30_12_1"/>
<reference evidence="10 11" key="1">
    <citation type="submission" date="2013-03" db="EMBL/GenBank/DDBJ databases">
        <title>The Genome Sequence of Cladophialophora yegresii CBS 114405.</title>
        <authorList>
            <consortium name="The Broad Institute Genomics Platform"/>
            <person name="Cuomo C."/>
            <person name="de Hoog S."/>
            <person name="Gorbushina A."/>
            <person name="Walker B."/>
            <person name="Young S.K."/>
            <person name="Zeng Q."/>
            <person name="Gargeya S."/>
            <person name="Fitzgerald M."/>
            <person name="Haas B."/>
            <person name="Abouelleil A."/>
            <person name="Allen A.W."/>
            <person name="Alvarado L."/>
            <person name="Arachchi H.M."/>
            <person name="Berlin A.M."/>
            <person name="Chapman S.B."/>
            <person name="Gainer-Dewar J."/>
            <person name="Goldberg J."/>
            <person name="Griggs A."/>
            <person name="Gujja S."/>
            <person name="Hansen M."/>
            <person name="Howarth C."/>
            <person name="Imamovic A."/>
            <person name="Ireland A."/>
            <person name="Larimer J."/>
            <person name="McCowan C."/>
            <person name="Murphy C."/>
            <person name="Pearson M."/>
            <person name="Poon T.W."/>
            <person name="Priest M."/>
            <person name="Roberts A."/>
            <person name="Saif S."/>
            <person name="Shea T."/>
            <person name="Sisk P."/>
            <person name="Sykes S."/>
            <person name="Wortman J."/>
            <person name="Nusbaum C."/>
            <person name="Birren B."/>
        </authorList>
    </citation>
    <scope>NUCLEOTIDE SEQUENCE [LARGE SCALE GENOMIC DNA]</scope>
    <source>
        <strain evidence="10 11">CBS 114405</strain>
    </source>
</reference>
<evidence type="ECO:0000256" key="5">
    <source>
        <dbReference type="ARBA" id="ARBA00022989"/>
    </source>
</evidence>
<dbReference type="InterPro" id="IPR036259">
    <property type="entry name" value="MFS_trans_sf"/>
</dbReference>
<dbReference type="EMBL" id="AMGW01000005">
    <property type="protein sequence ID" value="EXJ57606.1"/>
    <property type="molecule type" value="Genomic_DNA"/>
</dbReference>
<comment type="subcellular location">
    <subcellularLocation>
        <location evidence="1">Membrane</location>
        <topology evidence="1">Multi-pass membrane protein</topology>
    </subcellularLocation>
</comment>
<dbReference type="SUPFAM" id="SSF103473">
    <property type="entry name" value="MFS general substrate transporter"/>
    <property type="match status" value="1"/>
</dbReference>
<dbReference type="VEuPathDB" id="FungiDB:A1O7_07954"/>
<dbReference type="Gene3D" id="1.20.1250.20">
    <property type="entry name" value="MFS general substrate transporter like domains"/>
    <property type="match status" value="1"/>
</dbReference>
<feature type="domain" description="Major facilitator superfamily (MFS) profile" evidence="9">
    <location>
        <begin position="33"/>
        <end position="499"/>
    </location>
</feature>
<sequence>MGGGGGKPLNIFRMGSSLADEPKEVLNWRLWFAVFSFGIMGAARGVDEGLISGTFNTEHFQKLLGFDELADDEYADVKGNVSAMVQIGSVGGALLAFVLADRIGRLWATRQLCILWILGIVIFLTNNGRLGQVYAGRFIAGLGIGQTTVIAPIYLSEISPKAVRGLCTCVFSGSVYIGIMLAYFASWGSSLHIDKNSYNSWVVPTSIHLMFAGIIFILSWFNNESPRFLIKKGSDGQAVANLARLRGLDPDDEYITAEINGIKHQLAEEEEATLGQGFFGYFREMFLMPNNFYRIYLGLGTQLLGQWSGAQSITIYAPDMFALLGTKGQNEKLYATAIFGVVKFAASIICALFLVDVIGRKRSLSIGIALQAISMCYIAAFLTAVPDIDEDTVFTPSQKHASTGGIVMIYISGFGWAMGWNSIQYLLNAEIYPLRIRAISSSLVMCFHFVNQYGNSRAVPNMLLPTSNGGLSPNGTFWFFTAITILGGIWAWFFIPETSGRSLEGMDALFKLPWYKIGRYGQREAEVSDQFARERVLEEKSGAGGSAAQVEVVRQEKV</sequence>
<dbReference type="PRINTS" id="PR00171">
    <property type="entry name" value="SUGRTRNSPORT"/>
</dbReference>
<accession>W9VZC5</accession>
<evidence type="ECO:0000256" key="3">
    <source>
        <dbReference type="ARBA" id="ARBA00022448"/>
    </source>
</evidence>
<dbReference type="NCBIfam" id="TIGR00879">
    <property type="entry name" value="SP"/>
    <property type="match status" value="1"/>
</dbReference>
<feature type="transmembrane region" description="Helical" evidence="8">
    <location>
        <begin position="366"/>
        <end position="385"/>
    </location>
</feature>
<feature type="transmembrane region" description="Helical" evidence="8">
    <location>
        <begin position="198"/>
        <end position="221"/>
    </location>
</feature>
<proteinExistence type="inferred from homology"/>
<dbReference type="PROSITE" id="PS00217">
    <property type="entry name" value="SUGAR_TRANSPORT_2"/>
    <property type="match status" value="1"/>
</dbReference>
<dbReference type="FunFam" id="1.20.1250.20:FF:000313">
    <property type="entry name" value="MFS quinate transporter"/>
    <property type="match status" value="1"/>
</dbReference>
<evidence type="ECO:0000313" key="11">
    <source>
        <dbReference type="Proteomes" id="UP000019473"/>
    </source>
</evidence>